<dbReference type="AlphaFoldDB" id="A0A0L0DC46"/>
<gene>
    <name evidence="2" type="ORF">AMSG_06090</name>
</gene>
<dbReference type="eggNOG" id="ENOG502SX36">
    <property type="taxonomic scope" value="Eukaryota"/>
</dbReference>
<proteinExistence type="predicted"/>
<protein>
    <recommendedName>
        <fullName evidence="1">Integrin beta-like protein A-E immunoglobulin-like domain-containing protein</fullName>
    </recommendedName>
</protein>
<dbReference type="EMBL" id="GL349457">
    <property type="protein sequence ID" value="KNC49810.1"/>
    <property type="molecule type" value="Genomic_DNA"/>
</dbReference>
<dbReference type="RefSeq" id="XP_013757593.1">
    <property type="nucleotide sequence ID" value="XM_013902139.1"/>
</dbReference>
<dbReference type="InterPro" id="IPR013320">
    <property type="entry name" value="ConA-like_dom_sf"/>
</dbReference>
<accession>A0A0L0DC46</accession>
<dbReference type="Gene3D" id="2.60.120.200">
    <property type="match status" value="1"/>
</dbReference>
<reference evidence="2 3" key="1">
    <citation type="submission" date="2010-05" db="EMBL/GenBank/DDBJ databases">
        <title>The Genome Sequence of Thecamonas trahens ATCC 50062.</title>
        <authorList>
            <consortium name="The Broad Institute Genome Sequencing Platform"/>
            <person name="Russ C."/>
            <person name="Cuomo C."/>
            <person name="Shea T."/>
            <person name="Young S.K."/>
            <person name="Zeng Q."/>
            <person name="Koehrsen M."/>
            <person name="Haas B."/>
            <person name="Borodovsky M."/>
            <person name="Guigo R."/>
            <person name="Alvarado L."/>
            <person name="Berlin A."/>
            <person name="Bochicchio J."/>
            <person name="Borenstein D."/>
            <person name="Chapman S."/>
            <person name="Chen Z."/>
            <person name="Freedman E."/>
            <person name="Gellesch M."/>
            <person name="Goldberg J."/>
            <person name="Griggs A."/>
            <person name="Gujja S."/>
            <person name="Heilman E."/>
            <person name="Heiman D."/>
            <person name="Hepburn T."/>
            <person name="Howarth C."/>
            <person name="Jen D."/>
            <person name="Larson L."/>
            <person name="Mehta T."/>
            <person name="Park D."/>
            <person name="Pearson M."/>
            <person name="Roberts A."/>
            <person name="Saif S."/>
            <person name="Shenoy N."/>
            <person name="Sisk P."/>
            <person name="Stolte C."/>
            <person name="Sykes S."/>
            <person name="Thomson T."/>
            <person name="Walk T."/>
            <person name="White J."/>
            <person name="Yandava C."/>
            <person name="Burger G."/>
            <person name="Gray M.W."/>
            <person name="Holland P.W.H."/>
            <person name="King N."/>
            <person name="Lang F.B.F."/>
            <person name="Roger A.J."/>
            <person name="Ruiz-Trillo I."/>
            <person name="Lander E."/>
            <person name="Nusbaum C."/>
        </authorList>
    </citation>
    <scope>NUCLEOTIDE SEQUENCE [LARGE SCALE GENOMIC DNA]</scope>
    <source>
        <strain evidence="2 3">ATCC 50062</strain>
    </source>
</reference>
<dbReference type="Pfam" id="PF24619">
    <property type="entry name" value="Ig_SibA"/>
    <property type="match status" value="1"/>
</dbReference>
<feature type="domain" description="Integrin beta-like protein A-E immunoglobulin-like" evidence="1">
    <location>
        <begin position="277"/>
        <end position="387"/>
    </location>
</feature>
<name>A0A0L0DC46_THETB</name>
<keyword evidence="3" id="KW-1185">Reference proteome</keyword>
<evidence type="ECO:0000313" key="3">
    <source>
        <dbReference type="Proteomes" id="UP000054408"/>
    </source>
</evidence>
<dbReference type="SUPFAM" id="SSF49899">
    <property type="entry name" value="Concanavalin A-like lectins/glucanases"/>
    <property type="match status" value="1"/>
</dbReference>
<dbReference type="Pfam" id="PF13385">
    <property type="entry name" value="Laminin_G_3"/>
    <property type="match status" value="1"/>
</dbReference>
<dbReference type="InterPro" id="IPR056851">
    <property type="entry name" value="Ig_SibA-E"/>
</dbReference>
<sequence length="512" mass="51180">MGTFYAQRTSARVSSGLAIWIPFSETPAASAADVAPVGGKPSAVDVALELKHVTWLSSLAPAGGYEPAGVAIAPGCGTCGAPGVSDKLAISSLADASFASQRGFSIDLWFRVHNTSLHAPLLDVALAAGDLEPGCSSGATTLRSFAVAQRGDVLEWSLSDKISSVDTCRTCASAAGTLVAGELYHAVAVVSDGTSPSVMDLYINGVSVACGASVSGAATTISASWVTGPNSRWLALGGRVSSSDYDLWTGKLYSVALYAAPLTPSEVQTNYRAGEYNHVPVALAHTVATLEDTAVLVQLNASDPYDSVFTARITTLPLSGALYQSSEAGGPAVAGAITTVPTVVTSAYNRVWYVPAANASGVGLASFAYTMDDSEAVSAPATVTVDVSAVDDPPAVLASVAAVAAGGGATAIPGLSVAEPDGETLSLVLQADSGLLTLGSLTGLICRVGSCAGDTALMVEGSATALNAALGSLSYSTLLLASGSDTVVARVNDASGGPWAEASVAVTVTTSC</sequence>
<organism evidence="2 3">
    <name type="scientific">Thecamonas trahens ATCC 50062</name>
    <dbReference type="NCBI Taxonomy" id="461836"/>
    <lineage>
        <taxon>Eukaryota</taxon>
        <taxon>Apusozoa</taxon>
        <taxon>Apusomonadida</taxon>
        <taxon>Apusomonadidae</taxon>
        <taxon>Thecamonas</taxon>
    </lineage>
</organism>
<evidence type="ECO:0000313" key="2">
    <source>
        <dbReference type="EMBL" id="KNC49810.1"/>
    </source>
</evidence>
<evidence type="ECO:0000259" key="1">
    <source>
        <dbReference type="Pfam" id="PF24619"/>
    </source>
</evidence>
<dbReference type="Proteomes" id="UP000054408">
    <property type="component" value="Unassembled WGS sequence"/>
</dbReference>
<dbReference type="GeneID" id="25565347"/>